<dbReference type="PANTHER" id="PTHR47129:SF1">
    <property type="entry name" value="NMRA-LIKE DOMAIN-CONTAINING PROTEIN"/>
    <property type="match status" value="1"/>
</dbReference>
<reference evidence="4" key="1">
    <citation type="journal article" date="2019" name="Int. J. Syst. Evol. Microbiol.">
        <title>The Global Catalogue of Microorganisms (GCM) 10K type strain sequencing project: providing services to taxonomists for standard genome sequencing and annotation.</title>
        <authorList>
            <consortium name="The Broad Institute Genomics Platform"/>
            <consortium name="The Broad Institute Genome Sequencing Center for Infectious Disease"/>
            <person name="Wu L."/>
            <person name="Ma J."/>
        </authorList>
    </citation>
    <scope>NUCLEOTIDE SEQUENCE [LARGE SCALE GENOMIC DNA]</scope>
    <source>
        <strain evidence="4">CGMCC 1.10188</strain>
    </source>
</reference>
<protein>
    <submittedName>
        <fullName evidence="3">NAD(P)-dependent oxidoreductase</fullName>
    </submittedName>
</protein>
<dbReference type="Gene3D" id="3.90.25.10">
    <property type="entry name" value="UDP-galactose 4-epimerase, domain 1"/>
    <property type="match status" value="1"/>
</dbReference>
<organism evidence="3 4">
    <name type="scientific">Tistrella bauzanensis</name>
    <dbReference type="NCBI Taxonomy" id="657419"/>
    <lineage>
        <taxon>Bacteria</taxon>
        <taxon>Pseudomonadati</taxon>
        <taxon>Pseudomonadota</taxon>
        <taxon>Alphaproteobacteria</taxon>
        <taxon>Geminicoccales</taxon>
        <taxon>Geminicoccaceae</taxon>
        <taxon>Tistrella</taxon>
    </lineage>
</organism>
<dbReference type="InterPro" id="IPR052718">
    <property type="entry name" value="NmrA-type_oxidoreductase"/>
</dbReference>
<feature type="region of interest" description="Disordered" evidence="1">
    <location>
        <begin position="298"/>
        <end position="318"/>
    </location>
</feature>
<dbReference type="EMBL" id="BMDZ01000016">
    <property type="protein sequence ID" value="GGB36891.1"/>
    <property type="molecule type" value="Genomic_DNA"/>
</dbReference>
<dbReference type="PANTHER" id="PTHR47129">
    <property type="entry name" value="QUINONE OXIDOREDUCTASE 2"/>
    <property type="match status" value="1"/>
</dbReference>
<dbReference type="RefSeq" id="WP_188576944.1">
    <property type="nucleotide sequence ID" value="NZ_BMDZ01000016.1"/>
</dbReference>
<keyword evidence="4" id="KW-1185">Reference proteome</keyword>
<evidence type="ECO:0000256" key="1">
    <source>
        <dbReference type="SAM" id="MobiDB-lite"/>
    </source>
</evidence>
<accession>A0ABQ1IEX1</accession>
<evidence type="ECO:0000313" key="3">
    <source>
        <dbReference type="EMBL" id="GGB36891.1"/>
    </source>
</evidence>
<proteinExistence type="predicted"/>
<sequence length="318" mass="33902">MTRILVTGATGNIGRMTLQHLLKRLPASDLAGLARDPAKAADLSGEGIEIRQGDYLDYEGLVRAFQGIEKVMLVSATAFTDRNTQHQNVIGAAKQAGVRHIVYMPIIHKAGSAFHLPQVTDEDRFVEERLKASGLIYTLVCHPPFLETVVSYIGGNPLVTGVVAPAGAGKAGYALRDELAEAHAVVLSEAGHENKAYALYGGPAVSFADVARILSDISGKPVPFNAVSDQDYIAHLMAAGLPEPAAGFVLAWAHGINAGEWDGRTGDLETLLGRKPTTPTAFLRASYAVPQLDTETWSSRFQPHQTADGPAQWPASCL</sequence>
<dbReference type="CDD" id="cd05269">
    <property type="entry name" value="TMR_SDR_a"/>
    <property type="match status" value="1"/>
</dbReference>
<dbReference type="Proteomes" id="UP000603352">
    <property type="component" value="Unassembled WGS sequence"/>
</dbReference>
<dbReference type="InterPro" id="IPR016040">
    <property type="entry name" value="NAD(P)-bd_dom"/>
</dbReference>
<comment type="caution">
    <text evidence="3">The sequence shown here is derived from an EMBL/GenBank/DDBJ whole genome shotgun (WGS) entry which is preliminary data.</text>
</comment>
<dbReference type="Pfam" id="PF13460">
    <property type="entry name" value="NAD_binding_10"/>
    <property type="match status" value="1"/>
</dbReference>
<name>A0ABQ1IEX1_9PROT</name>
<evidence type="ECO:0000313" key="4">
    <source>
        <dbReference type="Proteomes" id="UP000603352"/>
    </source>
</evidence>
<gene>
    <name evidence="3" type="ORF">GCM10011505_17920</name>
</gene>
<dbReference type="SUPFAM" id="SSF51735">
    <property type="entry name" value="NAD(P)-binding Rossmann-fold domains"/>
    <property type="match status" value="1"/>
</dbReference>
<feature type="domain" description="NAD(P)-binding" evidence="2">
    <location>
        <begin position="8"/>
        <end position="144"/>
    </location>
</feature>
<evidence type="ECO:0000259" key="2">
    <source>
        <dbReference type="Pfam" id="PF13460"/>
    </source>
</evidence>
<dbReference type="InterPro" id="IPR036291">
    <property type="entry name" value="NAD(P)-bd_dom_sf"/>
</dbReference>
<dbReference type="Gene3D" id="3.40.50.720">
    <property type="entry name" value="NAD(P)-binding Rossmann-like Domain"/>
    <property type="match status" value="1"/>
</dbReference>